<dbReference type="RefSeq" id="WP_168571874.1">
    <property type="nucleotide sequence ID" value="NZ_CP051167.1"/>
</dbReference>
<feature type="transmembrane region" description="Helical" evidence="1">
    <location>
        <begin position="28"/>
        <end position="61"/>
    </location>
</feature>
<dbReference type="KEGG" id="oxy:HCG48_13015"/>
<sequence length="74" mass="8097">MPAAYLTLLSIALGSGWIYLRTSADVPFVLAALTAVICFIWGFALAPWLVQLSIVGALVGLEKLYWSSARLRRN</sequence>
<proteinExistence type="predicted"/>
<evidence type="ECO:0000313" key="3">
    <source>
        <dbReference type="Proteomes" id="UP000500857"/>
    </source>
</evidence>
<dbReference type="Proteomes" id="UP000500857">
    <property type="component" value="Chromosome"/>
</dbReference>
<keyword evidence="1" id="KW-1133">Transmembrane helix</keyword>
<keyword evidence="1" id="KW-0812">Transmembrane</keyword>
<evidence type="ECO:0000313" key="2">
    <source>
        <dbReference type="EMBL" id="QIZ73731.1"/>
    </source>
</evidence>
<dbReference type="AlphaFoldDB" id="A0A6H1U4G8"/>
<gene>
    <name evidence="2" type="ORF">HCG48_13015</name>
</gene>
<organism evidence="2 3">
    <name type="scientific">Oxynema aestuarii AP17</name>
    <dbReference type="NCBI Taxonomy" id="2064643"/>
    <lineage>
        <taxon>Bacteria</taxon>
        <taxon>Bacillati</taxon>
        <taxon>Cyanobacteriota</taxon>
        <taxon>Cyanophyceae</taxon>
        <taxon>Oscillatoriophycideae</taxon>
        <taxon>Oscillatoriales</taxon>
        <taxon>Oscillatoriaceae</taxon>
        <taxon>Oxynema</taxon>
        <taxon>Oxynema aestuarii</taxon>
    </lineage>
</organism>
<dbReference type="EMBL" id="CP051167">
    <property type="protein sequence ID" value="QIZ73731.1"/>
    <property type="molecule type" value="Genomic_DNA"/>
</dbReference>
<protein>
    <submittedName>
        <fullName evidence="2">Uncharacterized protein</fullName>
    </submittedName>
</protein>
<keyword evidence="3" id="KW-1185">Reference proteome</keyword>
<reference evidence="2 3" key="1">
    <citation type="submission" date="2020-04" db="EMBL/GenBank/DDBJ databases">
        <authorList>
            <person name="Basu S."/>
            <person name="Maruthanayagam V."/>
            <person name="Chakraborty S."/>
            <person name="Pramanik A."/>
            <person name="Mukherjee J."/>
            <person name="Brink B."/>
        </authorList>
    </citation>
    <scope>NUCLEOTIDE SEQUENCE [LARGE SCALE GENOMIC DNA]</scope>
    <source>
        <strain evidence="2 3">AP17</strain>
    </source>
</reference>
<name>A0A6H1U4G8_9CYAN</name>
<evidence type="ECO:0000256" key="1">
    <source>
        <dbReference type="SAM" id="Phobius"/>
    </source>
</evidence>
<accession>A0A6H1U4G8</accession>
<keyword evidence="1" id="KW-0472">Membrane</keyword>